<evidence type="ECO:0000313" key="4">
    <source>
        <dbReference type="Proteomes" id="UP000619512"/>
    </source>
</evidence>
<reference evidence="1" key="1">
    <citation type="journal article" date="2014" name="Int. J. Syst. Evol. Microbiol.">
        <title>Complete genome sequence of Corynebacterium casei LMG S-19264T (=DSM 44701T), isolated from a smear-ripened cheese.</title>
        <authorList>
            <consortium name="US DOE Joint Genome Institute (JGI-PGF)"/>
            <person name="Walter F."/>
            <person name="Albersmeier A."/>
            <person name="Kalinowski J."/>
            <person name="Ruckert C."/>
        </authorList>
    </citation>
    <scope>NUCLEOTIDE SEQUENCE</scope>
    <source>
        <strain evidence="1">KCTC 12344</strain>
    </source>
</reference>
<evidence type="ECO:0000313" key="1">
    <source>
        <dbReference type="EMBL" id="GGY98648.1"/>
    </source>
</evidence>
<dbReference type="Proteomes" id="UP000294359">
    <property type="component" value="Chromosome"/>
</dbReference>
<dbReference type="Proteomes" id="UP000619512">
    <property type="component" value="Unassembled WGS sequence"/>
</dbReference>
<dbReference type="EMBL" id="BMWW01000006">
    <property type="protein sequence ID" value="GGY98648.1"/>
    <property type="molecule type" value="Genomic_DNA"/>
</dbReference>
<dbReference type="RefSeq" id="WP_134385561.1">
    <property type="nucleotide sequence ID" value="NZ_BMWW01000006.1"/>
</dbReference>
<evidence type="ECO:0000313" key="3">
    <source>
        <dbReference type="Proteomes" id="UP000294359"/>
    </source>
</evidence>
<sequence length="195" mass="19905">MKAMYLAPIALALALAGCGGKESYAVGGSVTGLKFSGMELTNGSDKVAVQPAADGSAVRFTFPKSIDYGDEYEIVIKNPAHQTCGPAISGGLKGSAGYTETIDVALVCSVNTHKLIGTVTGLNVAGLVIINGNGSEYTIEKDATSFTYTDAIPSQSSYGLVVLKQPAGKSCTIANGTGVMEDDDVKNIAITCVPA</sequence>
<gene>
    <name evidence="2" type="ORF">E1742_14180</name>
    <name evidence="1" type="ORF">GCM10007388_35200</name>
</gene>
<name>A0A4P7BG39_9BURK</name>
<protein>
    <submittedName>
        <fullName evidence="1">Uncharacterized protein</fullName>
    </submittedName>
</protein>
<dbReference type="EMBL" id="CP038026">
    <property type="protein sequence ID" value="QBQ37193.1"/>
    <property type="molecule type" value="Genomic_DNA"/>
</dbReference>
<accession>A0A4P7BG39</accession>
<dbReference type="OrthoDB" id="8702084at2"/>
<dbReference type="AlphaFoldDB" id="A0A4P7BG39"/>
<evidence type="ECO:0000313" key="2">
    <source>
        <dbReference type="EMBL" id="QBQ37193.1"/>
    </source>
</evidence>
<organism evidence="1 4">
    <name type="scientific">Pseudoduganella plicata</name>
    <dbReference type="NCBI Taxonomy" id="321984"/>
    <lineage>
        <taxon>Bacteria</taxon>
        <taxon>Pseudomonadati</taxon>
        <taxon>Pseudomonadota</taxon>
        <taxon>Betaproteobacteria</taxon>
        <taxon>Burkholderiales</taxon>
        <taxon>Oxalobacteraceae</taxon>
        <taxon>Telluria group</taxon>
        <taxon>Pseudoduganella</taxon>
    </lineage>
</organism>
<proteinExistence type="predicted"/>
<keyword evidence="3" id="KW-1185">Reference proteome</keyword>
<reference evidence="2 3" key="2">
    <citation type="submission" date="2019-03" db="EMBL/GenBank/DDBJ databases">
        <title>Draft Genome Sequences of Six Type Strains of the Genus Massilia.</title>
        <authorList>
            <person name="Miess H."/>
            <person name="Frediansyhah A."/>
            <person name="Gross H."/>
        </authorList>
    </citation>
    <scope>NUCLEOTIDE SEQUENCE [LARGE SCALE GENOMIC DNA]</scope>
    <source>
        <strain evidence="2 3">DSM 17505</strain>
    </source>
</reference>
<reference evidence="1" key="3">
    <citation type="submission" date="2022-12" db="EMBL/GenBank/DDBJ databases">
        <authorList>
            <person name="Sun Q."/>
            <person name="Kim S."/>
        </authorList>
    </citation>
    <scope>NUCLEOTIDE SEQUENCE</scope>
    <source>
        <strain evidence="1">KCTC 12344</strain>
    </source>
</reference>
<dbReference type="PROSITE" id="PS51257">
    <property type="entry name" value="PROKAR_LIPOPROTEIN"/>
    <property type="match status" value="1"/>
</dbReference>